<comment type="caution">
    <text evidence="2">The sequence shown here is derived from an EMBL/GenBank/DDBJ whole genome shotgun (WGS) entry which is preliminary data.</text>
</comment>
<gene>
    <name evidence="2" type="ORF">QTG54_015713</name>
</gene>
<feature type="region of interest" description="Disordered" evidence="1">
    <location>
        <begin position="1"/>
        <end position="22"/>
    </location>
</feature>
<accession>A0AAD8XUC2</accession>
<dbReference type="EMBL" id="JATAAI010000047">
    <property type="protein sequence ID" value="KAK1733540.1"/>
    <property type="molecule type" value="Genomic_DNA"/>
</dbReference>
<dbReference type="SUPFAM" id="SSF55486">
    <property type="entry name" value="Metalloproteases ('zincins'), catalytic domain"/>
    <property type="match status" value="1"/>
</dbReference>
<dbReference type="GO" id="GO:0008237">
    <property type="term" value="F:metallopeptidase activity"/>
    <property type="evidence" value="ECO:0007669"/>
    <property type="project" value="InterPro"/>
</dbReference>
<sequence>PTAILQADQVEPSESVDSNSDSDALFVNEHDTIERTFPGHAFVFCRRIANYNHRQYITDDDDDVNNDINTRPRVVHDENGHTIFLRRKKRQQNDDELSSSSSEREDKGEVESHKGGKGNMSEDKHSGNNGGDDWEAYLVVGGFRPGPMPHPSSSPAVEDKASESESNKSVDSDEVESTSNDGDSTDDDSDSDDEMELRVQLVTIRRAKMPIPADIEQDHASITTSLLCDSAQSEISAVAVDASTTPSQLDQILDDLKVTVRLAQIDPTPVDVSSKHYDHVTLGGWPCRIEPGCFHHSSEKECRENGKCSLQSRFETDIAAACQSLPPIAREKLQQTTPIWINKSHMWGPRVAPIRGRDACFHPGAQWLSRNGDNPLKCGGVEFYDANHYLSDCDHWGPGGLILHELSHAWHNIHVANGYDNEQIEECYEMAMKDGLYDCVRVHGPQGPKCKAYACTDPMEYFAELSVAFLGGLDDTLEHNKWFPFNRTQLREHDPRAFDMLCRMWGVDEDNDEEMEEK</sequence>
<feature type="compositionally biased region" description="Basic and acidic residues" evidence="1">
    <location>
        <begin position="102"/>
        <end position="126"/>
    </location>
</feature>
<evidence type="ECO:0000256" key="1">
    <source>
        <dbReference type="SAM" id="MobiDB-lite"/>
    </source>
</evidence>
<keyword evidence="3" id="KW-1185">Reference proteome</keyword>
<evidence type="ECO:0000313" key="2">
    <source>
        <dbReference type="EMBL" id="KAK1733540.1"/>
    </source>
</evidence>
<dbReference type="Proteomes" id="UP001224775">
    <property type="component" value="Unassembled WGS sequence"/>
</dbReference>
<evidence type="ECO:0000313" key="3">
    <source>
        <dbReference type="Proteomes" id="UP001224775"/>
    </source>
</evidence>
<feature type="non-terminal residue" evidence="2">
    <location>
        <position position="1"/>
    </location>
</feature>
<dbReference type="InterPro" id="IPR024079">
    <property type="entry name" value="MetalloPept_cat_dom_sf"/>
</dbReference>
<protein>
    <submittedName>
        <fullName evidence="2">Uncharacterized protein</fullName>
    </submittedName>
</protein>
<proteinExistence type="predicted"/>
<name>A0AAD8XUC2_9STRA</name>
<organism evidence="2 3">
    <name type="scientific">Skeletonema marinoi</name>
    <dbReference type="NCBI Taxonomy" id="267567"/>
    <lineage>
        <taxon>Eukaryota</taxon>
        <taxon>Sar</taxon>
        <taxon>Stramenopiles</taxon>
        <taxon>Ochrophyta</taxon>
        <taxon>Bacillariophyta</taxon>
        <taxon>Coscinodiscophyceae</taxon>
        <taxon>Thalassiosirophycidae</taxon>
        <taxon>Thalassiosirales</taxon>
        <taxon>Skeletonemataceae</taxon>
        <taxon>Skeletonema</taxon>
        <taxon>Skeletonema marinoi-dohrnii complex</taxon>
    </lineage>
</organism>
<feature type="region of interest" description="Disordered" evidence="1">
    <location>
        <begin position="79"/>
        <end position="194"/>
    </location>
</feature>
<reference evidence="2" key="1">
    <citation type="submission" date="2023-06" db="EMBL/GenBank/DDBJ databases">
        <title>Survivors Of The Sea: Transcriptome response of Skeletonema marinoi to long-term dormancy.</title>
        <authorList>
            <person name="Pinder M.I.M."/>
            <person name="Kourtchenko O."/>
            <person name="Robertson E.K."/>
            <person name="Larsson T."/>
            <person name="Maumus F."/>
            <person name="Osuna-Cruz C.M."/>
            <person name="Vancaester E."/>
            <person name="Stenow R."/>
            <person name="Vandepoele K."/>
            <person name="Ploug H."/>
            <person name="Bruchert V."/>
            <person name="Godhe A."/>
            <person name="Topel M."/>
        </authorList>
    </citation>
    <scope>NUCLEOTIDE SEQUENCE</scope>
    <source>
        <strain evidence="2">R05AC</strain>
    </source>
</reference>
<feature type="compositionally biased region" description="Basic and acidic residues" evidence="1">
    <location>
        <begin position="157"/>
        <end position="171"/>
    </location>
</feature>
<dbReference type="Gene3D" id="3.40.390.10">
    <property type="entry name" value="Collagenase (Catalytic Domain)"/>
    <property type="match status" value="1"/>
</dbReference>
<dbReference type="AlphaFoldDB" id="A0AAD8XUC2"/>
<feature type="compositionally biased region" description="Acidic residues" evidence="1">
    <location>
        <begin position="183"/>
        <end position="194"/>
    </location>
</feature>